<dbReference type="EMBL" id="UAPV01000001">
    <property type="protein sequence ID" value="SPT69850.1"/>
    <property type="molecule type" value="Genomic_DNA"/>
</dbReference>
<dbReference type="PROSITE" id="PS51186">
    <property type="entry name" value="GNAT"/>
    <property type="match status" value="1"/>
</dbReference>
<dbReference type="Gene3D" id="3.40.630.30">
    <property type="match status" value="1"/>
</dbReference>
<proteinExistence type="predicted"/>
<dbReference type="PANTHER" id="PTHR13355:SF11">
    <property type="entry name" value="GLUCOSAMINE 6-PHOSPHATE N-ACETYLTRANSFERASE"/>
    <property type="match status" value="1"/>
</dbReference>
<dbReference type="Pfam" id="PF13673">
    <property type="entry name" value="Acetyltransf_10"/>
    <property type="match status" value="1"/>
</dbReference>
<evidence type="ECO:0000313" key="4">
    <source>
        <dbReference type="Proteomes" id="UP000250086"/>
    </source>
</evidence>
<reference evidence="3 4" key="1">
    <citation type="submission" date="2018-06" db="EMBL/GenBank/DDBJ databases">
        <authorList>
            <consortium name="Pathogen Informatics"/>
            <person name="Doyle S."/>
        </authorList>
    </citation>
    <scope>NUCLEOTIDE SEQUENCE [LARGE SCALE GENOMIC DNA]</scope>
    <source>
        <strain evidence="3 4">NCTC13093</strain>
    </source>
</reference>
<dbReference type="InterPro" id="IPR000086">
    <property type="entry name" value="NUDIX_hydrolase_dom"/>
</dbReference>
<dbReference type="AlphaFoldDB" id="A0A2X0VQ30"/>
<evidence type="ECO:0000259" key="2">
    <source>
        <dbReference type="PROSITE" id="PS51462"/>
    </source>
</evidence>
<dbReference type="OrthoDB" id="517136at2"/>
<sequence length="311" mass="35564">MKLYTGSFSQIGSRAYQVRDIVFVKEQNVPVEHEHDDKDEISEHFLIEHNGEAVATARVQPDGHIGRFAVVKRWRGKGLGLGLLNAIIATCKDRGMEHLFLNAQEHALDFYKKCGFKIKSDPFVEAGIVHRRMELDCKDVKIPEMVYVVDENNDIQSITTRAIMREKRLGHRASYIAVCNRDNKFLIELRTLSKDYAPGLFDACVGGIEQIFEDRFDSALRELEEEVGIKADRQSLHYLGFEKIDSPPTYVLADMYFIKGDFITKRQSSEVSGIMYLDLEDIKKLEKNFAKDSYKAFFKIVEKAQAAGLIK</sequence>
<dbReference type="RefSeq" id="WP_113743987.1">
    <property type="nucleotide sequence ID" value="NZ_UAPU01000007.1"/>
</dbReference>
<evidence type="ECO:0000313" key="3">
    <source>
        <dbReference type="EMBL" id="SPT69850.1"/>
    </source>
</evidence>
<dbReference type="Pfam" id="PF00293">
    <property type="entry name" value="NUDIX"/>
    <property type="match status" value="1"/>
</dbReference>
<gene>
    <name evidence="3" type="ORF">NCTC13093_01237</name>
</gene>
<name>A0A2X0VQ30_9GAMM</name>
<dbReference type="InterPro" id="IPR015797">
    <property type="entry name" value="NUDIX_hydrolase-like_dom_sf"/>
</dbReference>
<dbReference type="PROSITE" id="PS51462">
    <property type="entry name" value="NUDIX"/>
    <property type="match status" value="1"/>
</dbReference>
<dbReference type="GO" id="GO:0004343">
    <property type="term" value="F:glucosamine 6-phosphate N-acetyltransferase activity"/>
    <property type="evidence" value="ECO:0007669"/>
    <property type="project" value="TreeGrafter"/>
</dbReference>
<feature type="domain" description="N-acetyltransferase" evidence="1">
    <location>
        <begin position="1"/>
        <end position="138"/>
    </location>
</feature>
<evidence type="ECO:0000259" key="1">
    <source>
        <dbReference type="PROSITE" id="PS51186"/>
    </source>
</evidence>
<protein>
    <submittedName>
        <fullName evidence="3">NUDIX hydrolase YfcD</fullName>
    </submittedName>
</protein>
<dbReference type="Gene3D" id="3.90.79.10">
    <property type="entry name" value="Nucleoside Triphosphate Pyrophosphohydrolase"/>
    <property type="match status" value="1"/>
</dbReference>
<feature type="domain" description="Nudix hydrolase" evidence="2">
    <location>
        <begin position="169"/>
        <end position="299"/>
    </location>
</feature>
<dbReference type="PANTHER" id="PTHR13355">
    <property type="entry name" value="GLUCOSAMINE 6-PHOSPHATE N-ACETYLTRANSFERASE"/>
    <property type="match status" value="1"/>
</dbReference>
<dbReference type="SUPFAM" id="SSF55811">
    <property type="entry name" value="Nudix"/>
    <property type="match status" value="1"/>
</dbReference>
<dbReference type="InterPro" id="IPR016181">
    <property type="entry name" value="Acyl_CoA_acyltransferase"/>
</dbReference>
<keyword evidence="3" id="KW-0378">Hydrolase</keyword>
<dbReference type="Proteomes" id="UP000250086">
    <property type="component" value="Unassembled WGS sequence"/>
</dbReference>
<accession>A0A2X0VQ30</accession>
<dbReference type="GO" id="GO:0016787">
    <property type="term" value="F:hydrolase activity"/>
    <property type="evidence" value="ECO:0007669"/>
    <property type="project" value="UniProtKB-KW"/>
</dbReference>
<dbReference type="InterPro" id="IPR000182">
    <property type="entry name" value="GNAT_dom"/>
</dbReference>
<dbReference type="InterPro" id="IPR039143">
    <property type="entry name" value="GNPNAT1-like"/>
</dbReference>
<organism evidence="3 4">
    <name type="scientific">Anaerobiospirillum thomasii</name>
    <dbReference type="NCBI Taxonomy" id="179995"/>
    <lineage>
        <taxon>Bacteria</taxon>
        <taxon>Pseudomonadati</taxon>
        <taxon>Pseudomonadota</taxon>
        <taxon>Gammaproteobacteria</taxon>
        <taxon>Aeromonadales</taxon>
        <taxon>Succinivibrionaceae</taxon>
        <taxon>Anaerobiospirillum</taxon>
    </lineage>
</organism>
<dbReference type="SUPFAM" id="SSF55729">
    <property type="entry name" value="Acyl-CoA N-acyltransferases (Nat)"/>
    <property type="match status" value="1"/>
</dbReference>
<keyword evidence="4" id="KW-1185">Reference proteome</keyword>